<evidence type="ECO:0000256" key="4">
    <source>
        <dbReference type="RuleBase" id="RU363090"/>
    </source>
</evidence>
<dbReference type="PANTHER" id="PTHR12400:SF21">
    <property type="entry name" value="KINASE"/>
    <property type="match status" value="1"/>
</dbReference>
<dbReference type="Pfam" id="PF03770">
    <property type="entry name" value="IPK"/>
    <property type="match status" value="2"/>
</dbReference>
<dbReference type="EC" id="2.7.-.-" evidence="4"/>
<dbReference type="GO" id="GO:0005634">
    <property type="term" value="C:nucleus"/>
    <property type="evidence" value="ECO:0007669"/>
    <property type="project" value="TreeGrafter"/>
</dbReference>
<protein>
    <recommendedName>
        <fullName evidence="4">Kinase</fullName>
        <ecNumber evidence="4">2.7.-.-</ecNumber>
    </recommendedName>
</protein>
<dbReference type="GO" id="GO:0000828">
    <property type="term" value="F:inositol hexakisphosphate kinase activity"/>
    <property type="evidence" value="ECO:0007669"/>
    <property type="project" value="TreeGrafter"/>
</dbReference>
<dbReference type="GO" id="GO:0005737">
    <property type="term" value="C:cytoplasm"/>
    <property type="evidence" value="ECO:0007669"/>
    <property type="project" value="TreeGrafter"/>
</dbReference>
<dbReference type="InterPro" id="IPR005522">
    <property type="entry name" value="IPK"/>
</dbReference>
<feature type="region of interest" description="Disordered" evidence="5">
    <location>
        <begin position="91"/>
        <end position="129"/>
    </location>
</feature>
<name>A0AAV4CZF5_9GAST</name>
<keyword evidence="2 4" id="KW-0808">Transferase</keyword>
<feature type="compositionally biased region" description="Basic and acidic residues" evidence="5">
    <location>
        <begin position="115"/>
        <end position="124"/>
    </location>
</feature>
<evidence type="ECO:0000313" key="7">
    <source>
        <dbReference type="Proteomes" id="UP000735302"/>
    </source>
</evidence>
<gene>
    <name evidence="6" type="ORF">PoB_006369500</name>
</gene>
<evidence type="ECO:0000256" key="1">
    <source>
        <dbReference type="ARBA" id="ARBA00007374"/>
    </source>
</evidence>
<keyword evidence="3 4" id="KW-0418">Kinase</keyword>
<evidence type="ECO:0000256" key="2">
    <source>
        <dbReference type="ARBA" id="ARBA00022679"/>
    </source>
</evidence>
<evidence type="ECO:0000313" key="6">
    <source>
        <dbReference type="EMBL" id="GFO37190.1"/>
    </source>
</evidence>
<dbReference type="Gene3D" id="3.30.470.160">
    <property type="entry name" value="Inositol polyphosphate kinase"/>
    <property type="match status" value="2"/>
</dbReference>
<evidence type="ECO:0000256" key="5">
    <source>
        <dbReference type="SAM" id="MobiDB-lite"/>
    </source>
</evidence>
<dbReference type="EMBL" id="BLXT01007177">
    <property type="protein sequence ID" value="GFO37190.1"/>
    <property type="molecule type" value="Genomic_DNA"/>
</dbReference>
<dbReference type="AlphaFoldDB" id="A0AAV4CZF5"/>
<dbReference type="GO" id="GO:0046854">
    <property type="term" value="P:phosphatidylinositol phosphate biosynthetic process"/>
    <property type="evidence" value="ECO:0007669"/>
    <property type="project" value="TreeGrafter"/>
</dbReference>
<comment type="similarity">
    <text evidence="1 4">Belongs to the inositol phosphokinase (IPK) family.</text>
</comment>
<dbReference type="InterPro" id="IPR038286">
    <property type="entry name" value="IPK_sf"/>
</dbReference>
<dbReference type="Proteomes" id="UP000735302">
    <property type="component" value="Unassembled WGS sequence"/>
</dbReference>
<reference evidence="6 7" key="1">
    <citation type="journal article" date="2021" name="Elife">
        <title>Chloroplast acquisition without the gene transfer in kleptoplastic sea slugs, Plakobranchus ocellatus.</title>
        <authorList>
            <person name="Maeda T."/>
            <person name="Takahashi S."/>
            <person name="Yoshida T."/>
            <person name="Shimamura S."/>
            <person name="Takaki Y."/>
            <person name="Nagai Y."/>
            <person name="Toyoda A."/>
            <person name="Suzuki Y."/>
            <person name="Arimoto A."/>
            <person name="Ishii H."/>
            <person name="Satoh N."/>
            <person name="Nishiyama T."/>
            <person name="Hasebe M."/>
            <person name="Maruyama T."/>
            <person name="Minagawa J."/>
            <person name="Obokata J."/>
            <person name="Shigenobu S."/>
        </authorList>
    </citation>
    <scope>NUCLEOTIDE SEQUENCE [LARGE SCALE GENOMIC DNA]</scope>
</reference>
<accession>A0AAV4CZF5</accession>
<sequence>MRWRPSQKAHILAPFNHQVAGQSSMLVYDATTLCKPLIPREHFVYQTLPVELQEFTPQYRGEILVKLVETEGRIHLVGHAIGAADVQDESIQHPSKTDINSVNQDCGSSSVISSGDRDSDHVSGSHDQTSSEACAAASDIFVAQDGIELPTMSSAASHFHPQTHSLNPWSLKNHKRLLEKMRKSSHTNDKTRFMLLGNVVADFKKPCILDLKIGSRLHGDDATSTKVASQTNKCKQTTSSSLGVRLCGMQVYKVKPRTFLNLDKYHGRTLTAESLRETLRDFLHNGTEFRRELLGPIISKLAALIACVSRLDTYRFYASSLLIIYDGETEEPAPASQTVPFDQQDNKMYVHKKESKNNCVKKLPKVIADSAMLNSELQQNSAQMHSATPAVSTAGQDSTSLFSSSSSSALCHRSAIPSNTTTCSSSLPHSFEDDTSITKDHCLTSSVSCPNMSEQALPGSDSVSKVAGDHLSVHSSLRYHYSFSSGAKSDNPPSVIYVAQDDFDCVSSLPSQKNLLCIPHSNFQLLNSLHSQSGSSKISCSDDLPLVNLNLTSVCDSDVKKHGAKREIISQQHSDLSKILHHDGHHLPDSSCRKFHTSSSIHPLYPGIVPEHSFGDVQLTFEAHLSVQDKHLTNSSLTPRSHSSDSLFSVPSPSINCLTSRHDSLAEEASGEGTAADSLQTNAQSGRVVKHKQKWAADSLSDVATLSETHKEQSKSGNSRIKVDVKMIDFAHTTHAGFTSDKIRHSGPDKDYILGLQNLKTLFQQLKDLGKG</sequence>
<dbReference type="PANTHER" id="PTHR12400">
    <property type="entry name" value="INOSITOL POLYPHOSPHATE KINASE"/>
    <property type="match status" value="1"/>
</dbReference>
<proteinExistence type="inferred from homology"/>
<dbReference type="SUPFAM" id="SSF56104">
    <property type="entry name" value="SAICAR synthase-like"/>
    <property type="match status" value="1"/>
</dbReference>
<comment type="caution">
    <text evidence="6">The sequence shown here is derived from an EMBL/GenBank/DDBJ whole genome shotgun (WGS) entry which is preliminary data.</text>
</comment>
<feature type="region of interest" description="Disordered" evidence="5">
    <location>
        <begin position="664"/>
        <end position="687"/>
    </location>
</feature>
<evidence type="ECO:0000256" key="3">
    <source>
        <dbReference type="ARBA" id="ARBA00022777"/>
    </source>
</evidence>
<organism evidence="6 7">
    <name type="scientific">Plakobranchus ocellatus</name>
    <dbReference type="NCBI Taxonomy" id="259542"/>
    <lineage>
        <taxon>Eukaryota</taxon>
        <taxon>Metazoa</taxon>
        <taxon>Spiralia</taxon>
        <taxon>Lophotrochozoa</taxon>
        <taxon>Mollusca</taxon>
        <taxon>Gastropoda</taxon>
        <taxon>Heterobranchia</taxon>
        <taxon>Euthyneura</taxon>
        <taxon>Panpulmonata</taxon>
        <taxon>Sacoglossa</taxon>
        <taxon>Placobranchoidea</taxon>
        <taxon>Plakobranchidae</taxon>
        <taxon>Plakobranchus</taxon>
    </lineage>
</organism>
<feature type="compositionally biased region" description="Low complexity" evidence="5">
    <location>
        <begin position="105"/>
        <end position="114"/>
    </location>
</feature>
<dbReference type="GO" id="GO:0032958">
    <property type="term" value="P:inositol phosphate biosynthetic process"/>
    <property type="evidence" value="ECO:0007669"/>
    <property type="project" value="InterPro"/>
</dbReference>
<feature type="compositionally biased region" description="Polar residues" evidence="5">
    <location>
        <begin position="92"/>
        <end position="104"/>
    </location>
</feature>
<keyword evidence="7" id="KW-1185">Reference proteome</keyword>